<evidence type="ECO:0000256" key="2">
    <source>
        <dbReference type="ARBA" id="ARBA00009348"/>
    </source>
</evidence>
<gene>
    <name evidence="6" type="ORF">J7I43_13940</name>
</gene>
<sequence>MKKISILLLMAVYCITAAAQEKIPVFTSGEDGHKSYRIPAIIRLPDGQLLAFCEGRVNNAADFGDINIVMKKSRDNGKTWGTLQHIVDYENLQAGNPAPVVDLQDPAYPKGRIFLFYNTGNEHEPQVRKGKGLREVWYKTSGDGGATWSDPVNITGEAHRPKQPAINPAYNFSEDWRTYANTPGHAMQFKSGPYKGRIYVAANHTAGDPLPNYRDGRAHGFYSDDHGKTFRLSDNVEIPGGNEAIAAELPGGRLMMNIRNQKGGEKARIVALSSNGGQTWDTAYYDFHLPDPVCQGTLLNISGNRLAFCNAADTLRRNNLTLRISSDEGKTWRQNYLIDKSPDGKGDYTAYSDIVQTAGNRIGVLYERNGYRQIVFTTVKIKK</sequence>
<dbReference type="RefSeq" id="WP_209146290.1">
    <property type="nucleotide sequence ID" value="NZ_JAGHKP010000002.1"/>
</dbReference>
<reference evidence="7" key="1">
    <citation type="submission" date="2021-03" db="EMBL/GenBank/DDBJ databases">
        <title>Assistant Professor.</title>
        <authorList>
            <person name="Huq M.A."/>
        </authorList>
    </citation>
    <scope>NUCLEOTIDE SEQUENCE [LARGE SCALE GENOMIC DNA]</scope>
    <source>
        <strain evidence="7">MAH-28</strain>
    </source>
</reference>
<dbReference type="Gene3D" id="2.120.10.10">
    <property type="match status" value="1"/>
</dbReference>
<dbReference type="PANTHER" id="PTHR10628:SF30">
    <property type="entry name" value="EXO-ALPHA-SIALIDASE"/>
    <property type="match status" value="1"/>
</dbReference>
<dbReference type="PANTHER" id="PTHR10628">
    <property type="entry name" value="SIALIDASE"/>
    <property type="match status" value="1"/>
</dbReference>
<evidence type="ECO:0000259" key="5">
    <source>
        <dbReference type="Pfam" id="PF13088"/>
    </source>
</evidence>
<comment type="caution">
    <text evidence="6">The sequence shown here is derived from an EMBL/GenBank/DDBJ whole genome shotgun (WGS) entry which is preliminary data.</text>
</comment>
<feature type="domain" description="Sialidase" evidence="5">
    <location>
        <begin position="47"/>
        <end position="360"/>
    </location>
</feature>
<evidence type="ECO:0000256" key="3">
    <source>
        <dbReference type="ARBA" id="ARBA00012733"/>
    </source>
</evidence>
<dbReference type="InterPro" id="IPR036278">
    <property type="entry name" value="Sialidase_sf"/>
</dbReference>
<proteinExistence type="inferred from homology"/>
<protein>
    <recommendedName>
        <fullName evidence="3">exo-alpha-sialidase</fullName>
        <ecNumber evidence="3">3.2.1.18</ecNumber>
    </recommendedName>
</protein>
<dbReference type="Proteomes" id="UP000679126">
    <property type="component" value="Unassembled WGS sequence"/>
</dbReference>
<dbReference type="SUPFAM" id="SSF50939">
    <property type="entry name" value="Sialidases"/>
    <property type="match status" value="1"/>
</dbReference>
<dbReference type="InterPro" id="IPR011040">
    <property type="entry name" value="Sialidase"/>
</dbReference>
<accession>A0ABS3YGU3</accession>
<feature type="signal peptide" evidence="4">
    <location>
        <begin position="1"/>
        <end position="19"/>
    </location>
</feature>
<dbReference type="Pfam" id="PF13088">
    <property type="entry name" value="BNR_2"/>
    <property type="match status" value="1"/>
</dbReference>
<dbReference type="InterPro" id="IPR026856">
    <property type="entry name" value="Sialidase_fam"/>
</dbReference>
<comment type="catalytic activity">
    <reaction evidence="1">
        <text>Hydrolysis of alpha-(2-&gt;3)-, alpha-(2-&gt;6)-, alpha-(2-&gt;8)- glycosidic linkages of terminal sialic acid residues in oligosaccharides, glycoproteins, glycolipids, colominic acid and synthetic substrates.</text>
        <dbReference type="EC" id="3.2.1.18"/>
    </reaction>
</comment>
<dbReference type="CDD" id="cd15482">
    <property type="entry name" value="Sialidase_non-viral"/>
    <property type="match status" value="1"/>
</dbReference>
<evidence type="ECO:0000313" key="6">
    <source>
        <dbReference type="EMBL" id="MBO9153324.1"/>
    </source>
</evidence>
<organism evidence="6 7">
    <name type="scientific">Chitinophaga chungangae</name>
    <dbReference type="NCBI Taxonomy" id="2821488"/>
    <lineage>
        <taxon>Bacteria</taxon>
        <taxon>Pseudomonadati</taxon>
        <taxon>Bacteroidota</taxon>
        <taxon>Chitinophagia</taxon>
        <taxon>Chitinophagales</taxon>
        <taxon>Chitinophagaceae</taxon>
        <taxon>Chitinophaga</taxon>
    </lineage>
</organism>
<keyword evidence="4" id="KW-0732">Signal</keyword>
<evidence type="ECO:0000256" key="1">
    <source>
        <dbReference type="ARBA" id="ARBA00000427"/>
    </source>
</evidence>
<feature type="chain" id="PRO_5046817821" description="exo-alpha-sialidase" evidence="4">
    <location>
        <begin position="20"/>
        <end position="383"/>
    </location>
</feature>
<comment type="similarity">
    <text evidence="2">Belongs to the glycosyl hydrolase 33 family.</text>
</comment>
<dbReference type="EMBL" id="JAGHKP010000002">
    <property type="protein sequence ID" value="MBO9153324.1"/>
    <property type="molecule type" value="Genomic_DNA"/>
</dbReference>
<dbReference type="EC" id="3.2.1.18" evidence="3"/>
<evidence type="ECO:0000256" key="4">
    <source>
        <dbReference type="SAM" id="SignalP"/>
    </source>
</evidence>
<keyword evidence="7" id="KW-1185">Reference proteome</keyword>
<evidence type="ECO:0000313" key="7">
    <source>
        <dbReference type="Proteomes" id="UP000679126"/>
    </source>
</evidence>
<name>A0ABS3YGU3_9BACT</name>